<evidence type="ECO:0000256" key="5">
    <source>
        <dbReference type="ARBA" id="ARBA00022679"/>
    </source>
</evidence>
<keyword evidence="15" id="KW-1185">Reference proteome</keyword>
<keyword evidence="4" id="KW-0489">Methyltransferase</keyword>
<evidence type="ECO:0000256" key="9">
    <source>
        <dbReference type="ARBA" id="ARBA00022884"/>
    </source>
</evidence>
<keyword evidence="9" id="KW-0694">RNA-binding</keyword>
<feature type="compositionally biased region" description="Basic residues" evidence="13">
    <location>
        <begin position="1469"/>
        <end position="1480"/>
    </location>
</feature>
<dbReference type="GO" id="GO:0090486">
    <property type="term" value="F:small RNA 2'-O-methyltransferase activity"/>
    <property type="evidence" value="ECO:0007669"/>
    <property type="project" value="UniProtKB-EC"/>
</dbReference>
<proteinExistence type="inferred from homology"/>
<feature type="compositionally biased region" description="Basic and acidic residues" evidence="13">
    <location>
        <begin position="1229"/>
        <end position="1240"/>
    </location>
</feature>
<evidence type="ECO:0000256" key="3">
    <source>
        <dbReference type="ARBA" id="ARBA00021330"/>
    </source>
</evidence>
<evidence type="ECO:0000256" key="7">
    <source>
        <dbReference type="ARBA" id="ARBA00022723"/>
    </source>
</evidence>
<sequence>MIVTLQTLVFFRESLFNAVDRFVRPYYKQLTLGLFAGNGSDLDDEEVDDQVFSEYDDEKGVTFYPPMYAQRYAAVSDCLLDDRWAGKIEKVVDFGHHDMSFIKYLKDVPGIHSILGVDIETIPLRCSSDLLGDDEYSPKRESPMKVTLFQGNAADPDYRLIGCDAVIAIEMIEHMLPHDLERFVHTVFGFIKPRIVIFTTPNSDFNVLFKALEKNGLRRLDHLFEWSREQFHDWCSNIVARYPNYTVTCKGIGPGPPGTLHLGCCSQLALFTAKEYHKQADLNLNCLASQLVCNGQNRNHISEIFDGCWESSATPSPPPLGLECPSPPPKLDQAENGGHVWCNINWGDNAPYWNQYYKVVKEYAYPFETKSEEVRILDQVSEEINRLIDTKYDDESSVDVNRMEIPLAHLMNVVRHITDDVDRVRDLLEWNGYEIVDDVVIHSRLVVDASSVATHEDEWQENFSDWDTAELRTPSVSDGSTTVPDVPGRCLRRALDQKVRNLRKMLAVDADITTELDKVVCRLMKLALHSSMGREAAPPSRWMQCKLLDLLTLTEKAISRRKMNFIQSVPLKPDKQLEAVLEQDTRVKQLVEKYRYLIQPDKMTNTDDNNDRITDVDLEDEFLSTTSNEFSKENDYTVGMSPSLVIPQPIFSTEAFETADTNTNPLERTEAWLAEDLEVEPYPTREINYEDTNSDDSASNMRHKHKISIKKEKTSNKNIRDSVADQEKASNNNILESVIDPSKTISKTSCKYKIKREFNNKKHNKTQKVARKKSSCKNVVENPIDQYSSIVYDNYVLGSKRSDHGPQTLNVAAAKPIPGSLIALCNPNLKTGDGKELLCITNDADRTNPVSVPSCVSATEVTLRSDIIVQDCEETMALRRTIGTDLTIEPELERQLNVRNSSHDFDKSLCTKHEVSTENVQSQTIFLNDINEPSTSKGIRHNISTDVQCGPDTLAACPLLTPVTSVTKMPQVFSTGIKINDVTVDSKIKGTDFGTSTQETDGFKTITPRWGSVGITIKDSDTHLGSKAECSTMTIPEYVLPAFATNTSSAVCSAMSFNGTKLLKPISSNLKAEDSGSEFCIPSIASTSKMCEYYMTESKPTSNLLIKSFETKEVESYRSMESPSKILKLTCGAVHVHSYRDKEVSEDVVYQGEWQRYKPKTNNARKKTFNYSTLRKSNVAVINKSKEKLKEKKVNSKEKIYRKRQEKKPTDAESNKLTQMRNVKLRKVSQQDKSSEDKKPRISKSKSTVKISTKTKSIPRPTKTTTKVPTKQAISANNTKNAKSTFTINKTAILATIFDKKEDEKSQKPKKSHIPLYLKKNLHKDTLNKSLDSASKAMTGSMDKLANEIVPLMRSSTEEIRKDLLTFSEDLRVNISYVVCRNDIEDKMISSDEQTSGNSKDKVTPKQKDVLKRSYSPSYSINSSTCSSPNSVATVRAASTRNKIAAKRYSAQSYKSNNTNSESDNASPSKKKVIKRPKAVKKTDIKDIGNKENIPESTKNFAIKDKPTKSPFRPKSASAYIVQLDTECSISPAARQKTQISNKSIVKRPSRKDSDEKRRASTPSVSKKKSPKSDTSLKYEYDDNFIEKECESFRTLDSGNMVLVLEQQPNYVDTSIRNISRKSSSGLAFKSNHNLMDELVHESSLLNNASEILDAMRQILEETLDRIIVSHENNNHSNLSFRTVVLTTDDSQKALVDKIISDVVPEIKTTGIGLVETSQSDIKNTLNRNFDVVLGDESTLNFNDNSLTITDLDLLSFKSVTSDSKYSEYYLADNEFNTSQEIDQGQTQNNTSVQDLFERKEPQLNQTKLQTIPGALAIQAFSGFSLDAEPVAGDQPDTLPIIDSETDSLAVEINRLATSEELFISGRSSESYASFVLDEDAVVPNWLFQLISQQHAVEENREPLIGPEAAPRDEPLYDGNGNVVEPSLLGMGAGAGDGRGMHSDHSQDSSGRGTSLSSSETSSGLHSEVSTVLVDPSGQFELHRDPMTSSSVMPMIDFHSTSTRLYGNEDDSGLVSSRTRTINTASDIDADISSIETDAPDFSDN</sequence>
<dbReference type="GO" id="GO:0005737">
    <property type="term" value="C:cytoplasm"/>
    <property type="evidence" value="ECO:0007669"/>
    <property type="project" value="TreeGrafter"/>
</dbReference>
<dbReference type="PANTHER" id="PTHR21404:SF3">
    <property type="entry name" value="SMALL RNA 2'-O-METHYLTRANSFERASE"/>
    <property type="match status" value="1"/>
</dbReference>
<keyword evidence="10" id="KW-0943">RNA-mediated gene silencing</keyword>
<dbReference type="SUPFAM" id="SSF53335">
    <property type="entry name" value="S-adenosyl-L-methionine-dependent methyltransferases"/>
    <property type="match status" value="1"/>
</dbReference>
<dbReference type="GO" id="GO:0005634">
    <property type="term" value="C:nucleus"/>
    <property type="evidence" value="ECO:0007669"/>
    <property type="project" value="TreeGrafter"/>
</dbReference>
<dbReference type="InterPro" id="IPR029063">
    <property type="entry name" value="SAM-dependent_MTases_sf"/>
</dbReference>
<evidence type="ECO:0000256" key="2">
    <source>
        <dbReference type="ARBA" id="ARBA00009026"/>
    </source>
</evidence>
<keyword evidence="5" id="KW-0808">Transferase</keyword>
<protein>
    <recommendedName>
        <fullName evidence="3">Small RNA 2'-O-methyltransferase</fullName>
        <ecNumber evidence="11">2.1.1.386</ecNumber>
    </recommendedName>
</protein>
<feature type="compositionally biased region" description="Basic and acidic residues" evidence="13">
    <location>
        <begin position="1481"/>
        <end position="1494"/>
    </location>
</feature>
<dbReference type="EMBL" id="JARGEI010000003">
    <property type="protein sequence ID" value="KAJ8734235.1"/>
    <property type="molecule type" value="Genomic_DNA"/>
</dbReference>
<feature type="compositionally biased region" description="Low complexity" evidence="13">
    <location>
        <begin position="1245"/>
        <end position="1271"/>
    </location>
</feature>
<organism evidence="14 15">
    <name type="scientific">Mythimna separata</name>
    <name type="common">Oriental armyworm</name>
    <name type="synonym">Pseudaletia separata</name>
    <dbReference type="NCBI Taxonomy" id="271217"/>
    <lineage>
        <taxon>Eukaryota</taxon>
        <taxon>Metazoa</taxon>
        <taxon>Ecdysozoa</taxon>
        <taxon>Arthropoda</taxon>
        <taxon>Hexapoda</taxon>
        <taxon>Insecta</taxon>
        <taxon>Pterygota</taxon>
        <taxon>Neoptera</taxon>
        <taxon>Endopterygota</taxon>
        <taxon>Lepidoptera</taxon>
        <taxon>Glossata</taxon>
        <taxon>Ditrysia</taxon>
        <taxon>Noctuoidea</taxon>
        <taxon>Noctuidae</taxon>
        <taxon>Noctuinae</taxon>
        <taxon>Hadenini</taxon>
        <taxon>Mythimna</taxon>
    </lineage>
</organism>
<comment type="similarity">
    <text evidence="2">Belongs to the methyltransferase superfamily. HEN1 family.</text>
</comment>
<feature type="region of interest" description="Disordered" evidence="13">
    <location>
        <begin position="1390"/>
        <end position="1432"/>
    </location>
</feature>
<dbReference type="Gene3D" id="3.40.50.150">
    <property type="entry name" value="Vaccinia Virus protein VP39"/>
    <property type="match status" value="1"/>
</dbReference>
<keyword evidence="6" id="KW-0949">S-adenosyl-L-methionine</keyword>
<feature type="compositionally biased region" description="Polar residues" evidence="13">
    <location>
        <begin position="1450"/>
        <end position="1466"/>
    </location>
</feature>
<name>A0AAD7Z0E8_MYTSE</name>
<dbReference type="GO" id="GO:0030422">
    <property type="term" value="P:siRNA processing"/>
    <property type="evidence" value="ECO:0007669"/>
    <property type="project" value="TreeGrafter"/>
</dbReference>
<feature type="region of interest" description="Disordered" evidence="13">
    <location>
        <begin position="1533"/>
        <end position="1576"/>
    </location>
</feature>
<evidence type="ECO:0000256" key="11">
    <source>
        <dbReference type="ARBA" id="ARBA00035025"/>
    </source>
</evidence>
<evidence type="ECO:0000256" key="12">
    <source>
        <dbReference type="ARBA" id="ARBA00048418"/>
    </source>
</evidence>
<dbReference type="GO" id="GO:0046872">
    <property type="term" value="F:metal ion binding"/>
    <property type="evidence" value="ECO:0007669"/>
    <property type="project" value="UniProtKB-KW"/>
</dbReference>
<evidence type="ECO:0000256" key="6">
    <source>
        <dbReference type="ARBA" id="ARBA00022691"/>
    </source>
</evidence>
<dbReference type="GO" id="GO:0001510">
    <property type="term" value="P:RNA methylation"/>
    <property type="evidence" value="ECO:0007669"/>
    <property type="project" value="InterPro"/>
</dbReference>
<dbReference type="EC" id="2.1.1.386" evidence="11"/>
<evidence type="ECO:0000256" key="1">
    <source>
        <dbReference type="ARBA" id="ARBA00001946"/>
    </source>
</evidence>
<dbReference type="InterPro" id="IPR026610">
    <property type="entry name" value="Hen1"/>
</dbReference>
<evidence type="ECO:0000256" key="8">
    <source>
        <dbReference type="ARBA" id="ARBA00022842"/>
    </source>
</evidence>
<comment type="caution">
    <text evidence="14">The sequence shown here is derived from an EMBL/GenBank/DDBJ whole genome shotgun (WGS) entry which is preliminary data.</text>
</comment>
<reference evidence="14" key="1">
    <citation type="submission" date="2023-03" db="EMBL/GenBank/DDBJ databases">
        <title>Chromosome-level genomes of two armyworms, Mythimna separata and Mythimna loreyi, provide insights into the biosynthesis and reception of sex pheromones.</title>
        <authorList>
            <person name="Zhao H."/>
        </authorList>
    </citation>
    <scope>NUCLEOTIDE SEQUENCE</scope>
    <source>
        <strain evidence="14">BeijingLab</strain>
        <tissue evidence="14">Pupa</tissue>
    </source>
</reference>
<evidence type="ECO:0000313" key="15">
    <source>
        <dbReference type="Proteomes" id="UP001231518"/>
    </source>
</evidence>
<comment type="catalytic activity">
    <reaction evidence="12">
        <text>small RNA 3'-end nucleotide + S-adenosyl-L-methionine = small RNA 3'-end 2'-O-methylnucleotide + S-adenosyl-L-homocysteine + H(+)</text>
        <dbReference type="Rhea" id="RHEA:37887"/>
        <dbReference type="Rhea" id="RHEA-COMP:10415"/>
        <dbReference type="Rhea" id="RHEA-COMP:10416"/>
        <dbReference type="ChEBI" id="CHEBI:15378"/>
        <dbReference type="ChEBI" id="CHEBI:57856"/>
        <dbReference type="ChEBI" id="CHEBI:59789"/>
        <dbReference type="ChEBI" id="CHEBI:74896"/>
        <dbReference type="ChEBI" id="CHEBI:74898"/>
        <dbReference type="EC" id="2.1.1.386"/>
    </reaction>
</comment>
<gene>
    <name evidence="14" type="ORF">PYW07_014786</name>
</gene>
<evidence type="ECO:0000256" key="10">
    <source>
        <dbReference type="ARBA" id="ARBA00023158"/>
    </source>
</evidence>
<evidence type="ECO:0000256" key="13">
    <source>
        <dbReference type="SAM" id="MobiDB-lite"/>
    </source>
</evidence>
<dbReference type="PANTHER" id="PTHR21404">
    <property type="entry name" value="HEN1"/>
    <property type="match status" value="1"/>
</dbReference>
<feature type="compositionally biased region" description="Low complexity" evidence="13">
    <location>
        <begin position="1949"/>
        <end position="1969"/>
    </location>
</feature>
<feature type="compositionally biased region" description="Low complexity" evidence="13">
    <location>
        <begin position="1414"/>
        <end position="1431"/>
    </location>
</feature>
<keyword evidence="7" id="KW-0479">Metal-binding</keyword>
<dbReference type="GO" id="GO:0003723">
    <property type="term" value="F:RNA binding"/>
    <property type="evidence" value="ECO:0007669"/>
    <property type="project" value="UniProtKB-KW"/>
</dbReference>
<feature type="compositionally biased region" description="Basic and acidic residues" evidence="13">
    <location>
        <begin position="1399"/>
        <end position="1412"/>
    </location>
</feature>
<evidence type="ECO:0000256" key="4">
    <source>
        <dbReference type="ARBA" id="ARBA00022603"/>
    </source>
</evidence>
<feature type="compositionally biased region" description="Basic and acidic residues" evidence="13">
    <location>
        <begin position="1184"/>
        <end position="1199"/>
    </location>
</feature>
<feature type="region of interest" description="Disordered" evidence="13">
    <location>
        <begin position="1184"/>
        <end position="1273"/>
    </location>
</feature>
<feature type="region of interest" description="Disordered" evidence="13">
    <location>
        <begin position="1448"/>
        <end position="1514"/>
    </location>
</feature>
<dbReference type="GO" id="GO:0034587">
    <property type="term" value="P:piRNA processing"/>
    <property type="evidence" value="ECO:0007669"/>
    <property type="project" value="TreeGrafter"/>
</dbReference>
<evidence type="ECO:0000313" key="14">
    <source>
        <dbReference type="EMBL" id="KAJ8734235.1"/>
    </source>
</evidence>
<comment type="cofactor">
    <cofactor evidence="1">
        <name>Mg(2+)</name>
        <dbReference type="ChEBI" id="CHEBI:18420"/>
    </cofactor>
</comment>
<accession>A0AAD7Z0E8</accession>
<keyword evidence="8" id="KW-0460">Magnesium</keyword>
<feature type="region of interest" description="Disordered" evidence="13">
    <location>
        <begin position="1906"/>
        <end position="1969"/>
    </location>
</feature>
<dbReference type="Proteomes" id="UP001231518">
    <property type="component" value="Chromosome 5"/>
</dbReference>